<evidence type="ECO:0000256" key="2">
    <source>
        <dbReference type="SAM" id="MobiDB-lite"/>
    </source>
</evidence>
<dbReference type="AlphaFoldDB" id="A0AAE1HMM9"/>
<sequence length="415" mass="46199">MTMDQKSKNIDCYFYYYSECVRGNSCKFRHEPSALGCEDMCMKWKEGNCTEPHCSQRHMELKKKRKEIPCYWERQPGGCRKAHCAFKHQLKGNQAQSDSLNSPETSKKESDSSAPDWQGGKMDGASNLDSGVEPPVSDSSRRLSHGVSDSYNSSPAAVDPIVVNFEEESDSESAPSWTPTKVPKEKDSLHVKTLEEIRLEKIQAESAAYWEGIAGGPMAWEAANPAANPSASPCSAVACPRKPCVTATISYKKAPPQGSNHIKNVTKELDFRVLSLDEIRKNRARKTDANSTIQKEEHSHNSSSNVTTNGFSSSDFRAHLGITDLRAKLCKVKTDGYEIQSCSDTWSTKRQRQQTSSHCVPSKKQRVRQTGRLSDLIAQRTSVRTTQDDEERGGLCEEADIDGHIIGDIDRLLMD</sequence>
<dbReference type="Gene3D" id="4.10.1000.10">
    <property type="entry name" value="Zinc finger, CCCH-type"/>
    <property type="match status" value="1"/>
</dbReference>
<protein>
    <submittedName>
        <fullName evidence="4">Zinc finger CCCH domain-containing protein 11A</fullName>
    </submittedName>
</protein>
<dbReference type="SMART" id="SM00356">
    <property type="entry name" value="ZnF_C3H1"/>
    <property type="match status" value="3"/>
</dbReference>
<evidence type="ECO:0000259" key="3">
    <source>
        <dbReference type="PROSITE" id="PS50103"/>
    </source>
</evidence>
<dbReference type="PROSITE" id="PS50103">
    <property type="entry name" value="ZF_C3H1"/>
    <property type="match status" value="1"/>
</dbReference>
<dbReference type="Proteomes" id="UP001219518">
    <property type="component" value="Unassembled WGS sequence"/>
</dbReference>
<keyword evidence="1" id="KW-0863">Zinc-finger</keyword>
<comment type="caution">
    <text evidence="4">The sequence shown here is derived from an EMBL/GenBank/DDBJ whole genome shotgun (WGS) entry which is preliminary data.</text>
</comment>
<feature type="region of interest" description="Disordered" evidence="2">
    <location>
        <begin position="92"/>
        <end position="155"/>
    </location>
</feature>
<evidence type="ECO:0000313" key="5">
    <source>
        <dbReference type="Proteomes" id="UP001219518"/>
    </source>
</evidence>
<dbReference type="PANTHER" id="PTHR15725:SF14">
    <property type="entry name" value="ZINC FINGER CCCH DOMAIN-CONTAINING PROTEIN 11A"/>
    <property type="match status" value="1"/>
</dbReference>
<feature type="zinc finger region" description="C3H1-type" evidence="1">
    <location>
        <begin position="6"/>
        <end position="33"/>
    </location>
</feature>
<reference evidence="4" key="2">
    <citation type="journal article" date="2023" name="BMC Genomics">
        <title>Pest status, molecular evolution, and epigenetic factors derived from the genome assembly of Frankliniella fusca, a thysanopteran phytovirus vector.</title>
        <authorList>
            <person name="Catto M.A."/>
            <person name="Labadie P.E."/>
            <person name="Jacobson A.L."/>
            <person name="Kennedy G.G."/>
            <person name="Srinivasan R."/>
            <person name="Hunt B.G."/>
        </authorList>
    </citation>
    <scope>NUCLEOTIDE SEQUENCE</scope>
    <source>
        <strain evidence="4">PL_HMW_Pooled</strain>
    </source>
</reference>
<proteinExistence type="predicted"/>
<gene>
    <name evidence="4" type="ORF">KUF71_012260</name>
</gene>
<keyword evidence="1" id="KW-0862">Zinc</keyword>
<dbReference type="Pfam" id="PF15663">
    <property type="entry name" value="zf-CCCH_3"/>
    <property type="match status" value="1"/>
</dbReference>
<keyword evidence="5" id="KW-1185">Reference proteome</keyword>
<organism evidence="4 5">
    <name type="scientific">Frankliniella fusca</name>
    <dbReference type="NCBI Taxonomy" id="407009"/>
    <lineage>
        <taxon>Eukaryota</taxon>
        <taxon>Metazoa</taxon>
        <taxon>Ecdysozoa</taxon>
        <taxon>Arthropoda</taxon>
        <taxon>Hexapoda</taxon>
        <taxon>Insecta</taxon>
        <taxon>Pterygota</taxon>
        <taxon>Neoptera</taxon>
        <taxon>Paraneoptera</taxon>
        <taxon>Thysanoptera</taxon>
        <taxon>Terebrantia</taxon>
        <taxon>Thripoidea</taxon>
        <taxon>Thripidae</taxon>
        <taxon>Frankliniella</taxon>
    </lineage>
</organism>
<feature type="compositionally biased region" description="Polar residues" evidence="2">
    <location>
        <begin position="92"/>
        <end position="104"/>
    </location>
</feature>
<dbReference type="InterPro" id="IPR000571">
    <property type="entry name" value="Znf_CCCH"/>
</dbReference>
<evidence type="ECO:0000256" key="1">
    <source>
        <dbReference type="PROSITE-ProRule" id="PRU00723"/>
    </source>
</evidence>
<evidence type="ECO:0000313" key="4">
    <source>
        <dbReference type="EMBL" id="KAK3924176.1"/>
    </source>
</evidence>
<dbReference type="GO" id="GO:0008270">
    <property type="term" value="F:zinc ion binding"/>
    <property type="evidence" value="ECO:0007669"/>
    <property type="project" value="UniProtKB-KW"/>
</dbReference>
<keyword evidence="1" id="KW-0479">Metal-binding</keyword>
<name>A0AAE1HMM9_9NEOP</name>
<dbReference type="EMBL" id="JAHWGI010001167">
    <property type="protein sequence ID" value="KAK3924176.1"/>
    <property type="molecule type" value="Genomic_DNA"/>
</dbReference>
<dbReference type="PANTHER" id="PTHR15725">
    <property type="entry name" value="ZN-FINGER, C-X8-C-X5-C-X3-H TYPE-CONTAINING"/>
    <property type="match status" value="1"/>
</dbReference>
<accession>A0AAE1HMM9</accession>
<feature type="region of interest" description="Disordered" evidence="2">
    <location>
        <begin position="283"/>
        <end position="309"/>
    </location>
</feature>
<feature type="domain" description="C3H1-type" evidence="3">
    <location>
        <begin position="6"/>
        <end position="33"/>
    </location>
</feature>
<feature type="compositionally biased region" description="Basic and acidic residues" evidence="2">
    <location>
        <begin position="283"/>
        <end position="300"/>
    </location>
</feature>
<reference evidence="4" key="1">
    <citation type="submission" date="2021-07" db="EMBL/GenBank/DDBJ databases">
        <authorList>
            <person name="Catto M.A."/>
            <person name="Jacobson A."/>
            <person name="Kennedy G."/>
            <person name="Labadie P."/>
            <person name="Hunt B.G."/>
            <person name="Srinivasan R."/>
        </authorList>
    </citation>
    <scope>NUCLEOTIDE SEQUENCE</scope>
    <source>
        <strain evidence="4">PL_HMW_Pooled</strain>
        <tissue evidence="4">Head</tissue>
    </source>
</reference>
<dbReference type="InterPro" id="IPR041686">
    <property type="entry name" value="Znf-CCCH_3"/>
</dbReference>